<dbReference type="Pfam" id="PF01494">
    <property type="entry name" value="FAD_binding_3"/>
    <property type="match status" value="1"/>
</dbReference>
<dbReference type="PANTHER" id="PTHR42685:SF22">
    <property type="entry name" value="CONDITIONED MEDIUM FACTOR RECEPTOR 1"/>
    <property type="match status" value="1"/>
</dbReference>
<evidence type="ECO:0000313" key="4">
    <source>
        <dbReference type="EMBL" id="NNU42903.1"/>
    </source>
</evidence>
<dbReference type="InterPro" id="IPR006076">
    <property type="entry name" value="FAD-dep_OxRdtase"/>
</dbReference>
<dbReference type="Proteomes" id="UP000552954">
    <property type="component" value="Unassembled WGS sequence"/>
</dbReference>
<evidence type="ECO:0000259" key="3">
    <source>
        <dbReference type="Pfam" id="PF01494"/>
    </source>
</evidence>
<feature type="domain" description="FAD-binding" evidence="3">
    <location>
        <begin position="99"/>
        <end position="310"/>
    </location>
</feature>
<reference evidence="4 5" key="2">
    <citation type="submission" date="2020-06" db="EMBL/GenBank/DDBJ databases">
        <title>Ramlibacter rhizophilus sp. nov., isolated from rhizosphere soil of national flower Mugunghwa from South Korea.</title>
        <authorList>
            <person name="Zheng-Fei Y."/>
            <person name="Huan T."/>
        </authorList>
    </citation>
    <scope>NUCLEOTIDE SEQUENCE [LARGE SCALE GENOMIC DNA]</scope>
    <source>
        <strain evidence="4 5">B156</strain>
    </source>
</reference>
<dbReference type="Pfam" id="PF01266">
    <property type="entry name" value="DAO"/>
    <property type="match status" value="1"/>
</dbReference>
<dbReference type="EMBL" id="JABFCS010000001">
    <property type="protein sequence ID" value="NNU42903.1"/>
    <property type="molecule type" value="Genomic_DNA"/>
</dbReference>
<evidence type="ECO:0000259" key="2">
    <source>
        <dbReference type="Pfam" id="PF01266"/>
    </source>
</evidence>
<dbReference type="PRINTS" id="PR00420">
    <property type="entry name" value="RNGMNOXGNASE"/>
</dbReference>
<keyword evidence="1" id="KW-0560">Oxidoreductase</keyword>
<comment type="caution">
    <text evidence="4">The sequence shown here is derived from an EMBL/GenBank/DDBJ whole genome shotgun (WGS) entry which is preliminary data.</text>
</comment>
<accession>A0A849KFD1</accession>
<organism evidence="4 5">
    <name type="scientific">Ramlibacter montanisoli</name>
    <dbReference type="NCBI Taxonomy" id="2732512"/>
    <lineage>
        <taxon>Bacteria</taxon>
        <taxon>Pseudomonadati</taxon>
        <taxon>Pseudomonadota</taxon>
        <taxon>Betaproteobacteria</taxon>
        <taxon>Burkholderiales</taxon>
        <taxon>Comamonadaceae</taxon>
        <taxon>Ramlibacter</taxon>
    </lineage>
</organism>
<evidence type="ECO:0000313" key="5">
    <source>
        <dbReference type="Proteomes" id="UP000552954"/>
    </source>
</evidence>
<dbReference type="GO" id="GO:0016491">
    <property type="term" value="F:oxidoreductase activity"/>
    <property type="evidence" value="ECO:0007669"/>
    <property type="project" value="UniProtKB-KW"/>
</dbReference>
<dbReference type="InterPro" id="IPR050407">
    <property type="entry name" value="Geranylgeranyl_reductase"/>
</dbReference>
<reference evidence="4 5" key="1">
    <citation type="submission" date="2020-05" db="EMBL/GenBank/DDBJ databases">
        <authorList>
            <person name="Khan S.A."/>
            <person name="Jeon C.O."/>
            <person name="Chun B.H."/>
        </authorList>
    </citation>
    <scope>NUCLEOTIDE SEQUENCE [LARGE SCALE GENOMIC DNA]</scope>
    <source>
        <strain evidence="4 5">B156</strain>
    </source>
</reference>
<dbReference type="PANTHER" id="PTHR42685">
    <property type="entry name" value="GERANYLGERANYL DIPHOSPHATE REDUCTASE"/>
    <property type="match status" value="1"/>
</dbReference>
<dbReference type="Gene3D" id="3.50.50.60">
    <property type="entry name" value="FAD/NAD(P)-binding domain"/>
    <property type="match status" value="1"/>
</dbReference>
<dbReference type="AlphaFoldDB" id="A0A849KFD1"/>
<dbReference type="InterPro" id="IPR036188">
    <property type="entry name" value="FAD/NAD-bd_sf"/>
</dbReference>
<sequence length="375" mass="40954">MIHDVAVVGAGFAGLACARQAALAGLRVVLLEKKHAAGARLHTTGMIVKDAVDTIPWLRDVPPDLVRSIEGVKLYAPDLNHVALRAPGYYFWATDAVRFLDWMVELARTAGAEVRFGALFTGARRAGEDQPWQIPLENGEVLQARYIVGADGPHSRVAKSLGLSQNRHFLFGVEHEYARADIEPNYLHCFLDARLAPGYIGWAFAGVGATQVGLARRVTPGHRQGRLDLDAFLRKTANHVTPHGTPLSIRAGMIPCGGLLPRVARPGALLVGDAAGLVSPATAGGIHAALRYAEGAADGIAAFLQGRARDPAEWLPANYPTFRAKRALRRFYELTQSDWMYNRLLATRPMRRVAEWVYFHAKGGERPLEPDKERA</sequence>
<protein>
    <submittedName>
        <fullName evidence="4">NAD(P)/FAD-dependent oxidoreductase</fullName>
    </submittedName>
</protein>
<dbReference type="InterPro" id="IPR002938">
    <property type="entry name" value="FAD-bd"/>
</dbReference>
<feature type="domain" description="FAD dependent oxidoreductase" evidence="2">
    <location>
        <begin position="4"/>
        <end position="93"/>
    </location>
</feature>
<name>A0A849KFD1_9BURK</name>
<gene>
    <name evidence="4" type="ORF">HK415_06610</name>
</gene>
<evidence type="ECO:0000256" key="1">
    <source>
        <dbReference type="ARBA" id="ARBA00023002"/>
    </source>
</evidence>
<dbReference type="SUPFAM" id="SSF51905">
    <property type="entry name" value="FAD/NAD(P)-binding domain"/>
    <property type="match status" value="1"/>
</dbReference>
<dbReference type="GO" id="GO:0071949">
    <property type="term" value="F:FAD binding"/>
    <property type="evidence" value="ECO:0007669"/>
    <property type="project" value="InterPro"/>
</dbReference>
<keyword evidence="5" id="KW-1185">Reference proteome</keyword>
<proteinExistence type="predicted"/>